<dbReference type="PANTHER" id="PTHR11620">
    <property type="entry name" value="60S RIBOSOMAL PROTEIN L23A"/>
    <property type="match status" value="1"/>
</dbReference>
<dbReference type="AlphaFoldDB" id="L0ESB9"/>
<organism evidence="5 6">
    <name type="scientific">Liberibacter crescens (strain BT-1)</name>
    <dbReference type="NCBI Taxonomy" id="1215343"/>
    <lineage>
        <taxon>Bacteria</taxon>
        <taxon>Pseudomonadati</taxon>
        <taxon>Pseudomonadota</taxon>
        <taxon>Alphaproteobacteria</taxon>
        <taxon>Hyphomicrobiales</taxon>
        <taxon>Rhizobiaceae</taxon>
        <taxon>Liberibacter</taxon>
    </lineage>
</organism>
<dbReference type="Proteomes" id="UP000010799">
    <property type="component" value="Chromosome"/>
</dbReference>
<evidence type="ECO:0000256" key="4">
    <source>
        <dbReference type="HAMAP-Rule" id="MF_01369"/>
    </source>
</evidence>
<dbReference type="InterPro" id="IPR013025">
    <property type="entry name" value="Ribosomal_uL23-like"/>
</dbReference>
<gene>
    <name evidence="4" type="primary">rplW</name>
    <name evidence="5" type="ordered locus">B488_04120</name>
</gene>
<dbReference type="NCBIfam" id="NF004363">
    <property type="entry name" value="PRK05738.2-4"/>
    <property type="match status" value="1"/>
</dbReference>
<dbReference type="GO" id="GO:0005840">
    <property type="term" value="C:ribosome"/>
    <property type="evidence" value="ECO:0007669"/>
    <property type="project" value="UniProtKB-KW"/>
</dbReference>
<evidence type="ECO:0000256" key="3">
    <source>
        <dbReference type="ARBA" id="ARBA00023274"/>
    </source>
</evidence>
<evidence type="ECO:0000256" key="1">
    <source>
        <dbReference type="ARBA" id="ARBA00006700"/>
    </source>
</evidence>
<dbReference type="eggNOG" id="COG0089">
    <property type="taxonomic scope" value="Bacteria"/>
</dbReference>
<comment type="similarity">
    <text evidence="1 4">Belongs to the universal ribosomal protein uL23 family.</text>
</comment>
<dbReference type="KEGG" id="lcc:B488_04120"/>
<dbReference type="EMBL" id="CP003789">
    <property type="protein sequence ID" value="AGA64404.1"/>
    <property type="molecule type" value="Genomic_DNA"/>
</dbReference>
<comment type="function">
    <text evidence="4">One of the early assembly proteins it binds 23S rRNA. One of the proteins that surrounds the polypeptide exit tunnel on the outside of the ribosome. Forms the main docking site for trigger factor binding to the ribosome.</text>
</comment>
<dbReference type="STRING" id="1215343.B488_04120"/>
<keyword evidence="6" id="KW-1185">Reference proteome</keyword>
<dbReference type="Pfam" id="PF00276">
    <property type="entry name" value="Ribosomal_L23"/>
    <property type="match status" value="1"/>
</dbReference>
<accession>L0ESB9</accession>
<keyword evidence="4" id="KW-0699">rRNA-binding</keyword>
<dbReference type="RefSeq" id="WP_015272831.1">
    <property type="nucleotide sequence ID" value="NC_019907.1"/>
</dbReference>
<keyword evidence="2 4" id="KW-0689">Ribosomal protein</keyword>
<protein>
    <recommendedName>
        <fullName evidence="4">Large ribosomal subunit protein uL23</fullName>
    </recommendedName>
</protein>
<dbReference type="SUPFAM" id="SSF54189">
    <property type="entry name" value="Ribosomal proteins S24e, L23 and L15e"/>
    <property type="match status" value="1"/>
</dbReference>
<proteinExistence type="inferred from homology"/>
<dbReference type="GO" id="GO:0019843">
    <property type="term" value="F:rRNA binding"/>
    <property type="evidence" value="ECO:0007669"/>
    <property type="project" value="UniProtKB-UniRule"/>
</dbReference>
<reference evidence="5 6" key="1">
    <citation type="journal article" date="2012" name="Stand. Genomic Sci.">
        <title>Complete genome sequence of Liberibacter crescens BT-1.</title>
        <authorList>
            <person name="Leonard M.T."/>
            <person name="Fagen J.R."/>
            <person name="Davis-Richardson A.G."/>
            <person name="Davis M.J."/>
            <person name="Triplett E.W."/>
        </authorList>
    </citation>
    <scope>NUCLEOTIDE SEQUENCE [LARGE SCALE GENOMIC DNA]</scope>
    <source>
        <strain evidence="5 6">BT-1</strain>
    </source>
</reference>
<name>L0ESB9_LIBCB</name>
<keyword evidence="3 4" id="KW-0687">Ribonucleoprotein</keyword>
<dbReference type="HOGENOM" id="CLU_037562_3_1_5"/>
<dbReference type="InterPro" id="IPR012678">
    <property type="entry name" value="Ribosomal_uL23/eL15/eS24_sf"/>
</dbReference>
<evidence type="ECO:0000256" key="2">
    <source>
        <dbReference type="ARBA" id="ARBA00022980"/>
    </source>
</evidence>
<dbReference type="PATRIC" id="fig|1215343.11.peg.422"/>
<dbReference type="Gene3D" id="3.30.70.330">
    <property type="match status" value="1"/>
</dbReference>
<dbReference type="GO" id="GO:1990904">
    <property type="term" value="C:ribonucleoprotein complex"/>
    <property type="evidence" value="ECO:0007669"/>
    <property type="project" value="UniProtKB-KW"/>
</dbReference>
<evidence type="ECO:0000313" key="5">
    <source>
        <dbReference type="EMBL" id="AGA64404.1"/>
    </source>
</evidence>
<dbReference type="GO" id="GO:0003735">
    <property type="term" value="F:structural constituent of ribosome"/>
    <property type="evidence" value="ECO:0007669"/>
    <property type="project" value="InterPro"/>
</dbReference>
<keyword evidence="4" id="KW-0694">RNA-binding</keyword>
<dbReference type="HAMAP" id="MF_01369_B">
    <property type="entry name" value="Ribosomal_uL23_B"/>
    <property type="match status" value="1"/>
</dbReference>
<comment type="subunit">
    <text evidence="4">Part of the 50S ribosomal subunit. Contacts protein L29, and trigger factor when it is bound to the ribosome.</text>
</comment>
<dbReference type="GO" id="GO:0006412">
    <property type="term" value="P:translation"/>
    <property type="evidence" value="ECO:0007669"/>
    <property type="project" value="UniProtKB-UniRule"/>
</dbReference>
<sequence length="110" mass="12375">MIALRDYDVIFSPVVTEKSTAMSENNQIVFNVRKDSSKSEIKIAVEALFGVKVLSVNTLRRKGKLRRVRSFAIMQKPMRSGRNLYVLCKDVKRAVVTLAKGHSIDISASF</sequence>
<dbReference type="InterPro" id="IPR012677">
    <property type="entry name" value="Nucleotide-bd_a/b_plait_sf"/>
</dbReference>
<evidence type="ECO:0000313" key="6">
    <source>
        <dbReference type="Proteomes" id="UP000010799"/>
    </source>
</evidence>